<sequence length="449" mass="50487">MEPIIKTENIKVIYNKGQDNEYIALNDISIEVFPEEYSIFFGPSGCGKSTLLYTILGLQKISEGKLYIKGRESSSFSEADKSNLDSQFFGIVFQNFNLIYSLNVIDNIALPQVFLESKKEVRLAKSKTLLARFGIETRAHNLPASLSGGQQQRVAICRALVNDPLVLLADEPVGNLDSESARVVMESIYDINKKDKKTVILVTHDHTFLPYADRIYYFKDAKLEKVVQNTHPKKMIAGAKNLQQEEASETTGSGTGDFTPFGELEKMARAHHFMTVPQLKAWSITNYLTDEFTVNQIERLEKFMEEMLAGKLSEHAFFEKLNAPFSEGGVGLYQGTAIRFTQKISSILREVGAFLQNLKNIKDPQESLKMVDILRKFLLEEYHGSLSQEQIQRLEKGIGERLAGSMNDLQFSELLDKSVSEGGIGLNTLTAEHLSERLEIILAQAYESN</sequence>
<evidence type="ECO:0000259" key="5">
    <source>
        <dbReference type="PROSITE" id="PS50893"/>
    </source>
</evidence>
<evidence type="ECO:0000256" key="1">
    <source>
        <dbReference type="ARBA" id="ARBA00005417"/>
    </source>
</evidence>
<evidence type="ECO:0000313" key="7">
    <source>
        <dbReference type="Proteomes" id="UP000176634"/>
    </source>
</evidence>
<dbReference type="STRING" id="1798705.A2563_03375"/>
<dbReference type="EMBL" id="MFRA01000005">
    <property type="protein sequence ID" value="OGH92688.1"/>
    <property type="molecule type" value="Genomic_DNA"/>
</dbReference>
<dbReference type="PANTHER" id="PTHR42798:SF7">
    <property type="entry name" value="ALPHA-D-RIBOSE 1-METHYLPHOSPHONATE 5-TRIPHOSPHATE SYNTHASE SUBUNIT PHNL"/>
    <property type="match status" value="1"/>
</dbReference>
<reference evidence="6 7" key="1">
    <citation type="journal article" date="2016" name="Nat. Commun.">
        <title>Thousands of microbial genomes shed light on interconnected biogeochemical processes in an aquifer system.</title>
        <authorList>
            <person name="Anantharaman K."/>
            <person name="Brown C.T."/>
            <person name="Hug L.A."/>
            <person name="Sharon I."/>
            <person name="Castelle C.J."/>
            <person name="Probst A.J."/>
            <person name="Thomas B.C."/>
            <person name="Singh A."/>
            <person name="Wilkins M.J."/>
            <person name="Karaoz U."/>
            <person name="Brodie E.L."/>
            <person name="Williams K.H."/>
            <person name="Hubbard S.S."/>
            <person name="Banfield J.F."/>
        </authorList>
    </citation>
    <scope>NUCLEOTIDE SEQUENCE [LARGE SCALE GENOMIC DNA]</scope>
</reference>
<name>A0A1F6P9A5_9BACT</name>
<comment type="caution">
    <text evidence="6">The sequence shown here is derived from an EMBL/GenBank/DDBJ whole genome shotgun (WGS) entry which is preliminary data.</text>
</comment>
<evidence type="ECO:0000256" key="2">
    <source>
        <dbReference type="ARBA" id="ARBA00022448"/>
    </source>
</evidence>
<evidence type="ECO:0000313" key="6">
    <source>
        <dbReference type="EMBL" id="OGH92688.1"/>
    </source>
</evidence>
<dbReference type="PANTHER" id="PTHR42798">
    <property type="entry name" value="LIPOPROTEIN-RELEASING SYSTEM ATP-BINDING PROTEIN LOLD"/>
    <property type="match status" value="1"/>
</dbReference>
<evidence type="ECO:0000256" key="4">
    <source>
        <dbReference type="ARBA" id="ARBA00022840"/>
    </source>
</evidence>
<dbReference type="PROSITE" id="PS00211">
    <property type="entry name" value="ABC_TRANSPORTER_1"/>
    <property type="match status" value="1"/>
</dbReference>
<dbReference type="InterPro" id="IPR003439">
    <property type="entry name" value="ABC_transporter-like_ATP-bd"/>
</dbReference>
<dbReference type="Gene3D" id="3.40.50.300">
    <property type="entry name" value="P-loop containing nucleotide triphosphate hydrolases"/>
    <property type="match status" value="1"/>
</dbReference>
<gene>
    <name evidence="6" type="ORF">A2563_03375</name>
</gene>
<feature type="domain" description="ABC transporter" evidence="5">
    <location>
        <begin position="5"/>
        <end position="245"/>
    </location>
</feature>
<dbReference type="Proteomes" id="UP000176634">
    <property type="component" value="Unassembled WGS sequence"/>
</dbReference>
<organism evidence="6 7">
    <name type="scientific">Candidatus Magasanikbacteria bacterium RIFOXYD1_FULL_40_23</name>
    <dbReference type="NCBI Taxonomy" id="1798705"/>
    <lineage>
        <taxon>Bacteria</taxon>
        <taxon>Candidatus Magasanikiibacteriota</taxon>
    </lineage>
</organism>
<dbReference type="InterPro" id="IPR017871">
    <property type="entry name" value="ABC_transporter-like_CS"/>
</dbReference>
<protein>
    <recommendedName>
        <fullName evidence="5">ABC transporter domain-containing protein</fullName>
    </recommendedName>
</protein>
<dbReference type="SUPFAM" id="SSF52540">
    <property type="entry name" value="P-loop containing nucleoside triphosphate hydrolases"/>
    <property type="match status" value="1"/>
</dbReference>
<proteinExistence type="inferred from homology"/>
<dbReference type="SMART" id="SM00382">
    <property type="entry name" value="AAA"/>
    <property type="match status" value="1"/>
</dbReference>
<dbReference type="CDD" id="cd03255">
    <property type="entry name" value="ABC_MJ0796_LolCDE_FtsE"/>
    <property type="match status" value="1"/>
</dbReference>
<keyword evidence="4" id="KW-0067">ATP-binding</keyword>
<dbReference type="PROSITE" id="PS50893">
    <property type="entry name" value="ABC_TRANSPORTER_2"/>
    <property type="match status" value="1"/>
</dbReference>
<keyword evidence="3" id="KW-0547">Nucleotide-binding</keyword>
<keyword evidence="2" id="KW-0813">Transport</keyword>
<dbReference type="InterPro" id="IPR027417">
    <property type="entry name" value="P-loop_NTPase"/>
</dbReference>
<comment type="similarity">
    <text evidence="1">Belongs to the ABC transporter superfamily.</text>
</comment>
<dbReference type="InterPro" id="IPR017911">
    <property type="entry name" value="MacB-like_ATP-bd"/>
</dbReference>
<dbReference type="GO" id="GO:0005524">
    <property type="term" value="F:ATP binding"/>
    <property type="evidence" value="ECO:0007669"/>
    <property type="project" value="UniProtKB-KW"/>
</dbReference>
<dbReference type="Pfam" id="PF00005">
    <property type="entry name" value="ABC_tran"/>
    <property type="match status" value="1"/>
</dbReference>
<dbReference type="GO" id="GO:0016887">
    <property type="term" value="F:ATP hydrolysis activity"/>
    <property type="evidence" value="ECO:0007669"/>
    <property type="project" value="InterPro"/>
</dbReference>
<evidence type="ECO:0000256" key="3">
    <source>
        <dbReference type="ARBA" id="ARBA00022741"/>
    </source>
</evidence>
<accession>A0A1F6P9A5</accession>
<dbReference type="AlphaFoldDB" id="A0A1F6P9A5"/>
<dbReference type="InterPro" id="IPR003593">
    <property type="entry name" value="AAA+_ATPase"/>
</dbReference>